<organism evidence="3 4">
    <name type="scientific">Phytophthora cactorum</name>
    <dbReference type="NCBI Taxonomy" id="29920"/>
    <lineage>
        <taxon>Eukaryota</taxon>
        <taxon>Sar</taxon>
        <taxon>Stramenopiles</taxon>
        <taxon>Oomycota</taxon>
        <taxon>Peronosporomycetes</taxon>
        <taxon>Peronosporales</taxon>
        <taxon>Peronosporaceae</taxon>
        <taxon>Phytophthora</taxon>
    </lineage>
</organism>
<evidence type="ECO:0000259" key="1">
    <source>
        <dbReference type="PROSITE" id="PS50878"/>
    </source>
</evidence>
<dbReference type="PANTHER" id="PTHR37984">
    <property type="entry name" value="PROTEIN CBG26694"/>
    <property type="match status" value="1"/>
</dbReference>
<accession>A0A329SE72</accession>
<keyword evidence="4" id="KW-1185">Reference proteome</keyword>
<evidence type="ECO:0000313" key="2">
    <source>
        <dbReference type="EMBL" id="KAG2946253.1"/>
    </source>
</evidence>
<protein>
    <recommendedName>
        <fullName evidence="1">Reverse transcriptase domain-containing protein</fullName>
    </recommendedName>
</protein>
<reference evidence="2" key="2">
    <citation type="submission" date="2018-10" db="EMBL/GenBank/DDBJ databases">
        <title>Effector identification in a new, highly contiguous assembly of the strawberry crown rot pathogen Phytophthora cactorum.</title>
        <authorList>
            <person name="Armitage A.D."/>
            <person name="Nellist C.F."/>
            <person name="Bates H."/>
            <person name="Vickerstaff R.J."/>
            <person name="Harrison R.J."/>
        </authorList>
    </citation>
    <scope>NUCLEOTIDE SEQUENCE</scope>
    <source>
        <strain evidence="2">4040</strain>
    </source>
</reference>
<gene>
    <name evidence="3" type="ORF">PC110_g9821</name>
    <name evidence="2" type="ORF">PC117_g7789</name>
</gene>
<proteinExistence type="predicted"/>
<dbReference type="EMBL" id="MJFZ01000223">
    <property type="protein sequence ID" value="RAW33852.1"/>
    <property type="molecule type" value="Genomic_DNA"/>
</dbReference>
<dbReference type="AlphaFoldDB" id="A0A329SE72"/>
<dbReference type="InterPro" id="IPR000477">
    <property type="entry name" value="RT_dom"/>
</dbReference>
<comment type="caution">
    <text evidence="3">The sequence shown here is derived from an EMBL/GenBank/DDBJ whole genome shotgun (WGS) entry which is preliminary data.</text>
</comment>
<dbReference type="EMBL" id="RCMK01000162">
    <property type="protein sequence ID" value="KAG2946253.1"/>
    <property type="molecule type" value="Genomic_DNA"/>
</dbReference>
<dbReference type="InterPro" id="IPR050951">
    <property type="entry name" value="Retrovirus_Pol_polyprotein"/>
</dbReference>
<feature type="domain" description="Reverse transcriptase" evidence="1">
    <location>
        <begin position="1"/>
        <end position="83"/>
    </location>
</feature>
<dbReference type="VEuPathDB" id="FungiDB:PC110_g9821"/>
<name>A0A329SE72_9STRA</name>
<dbReference type="PANTHER" id="PTHR37984:SF5">
    <property type="entry name" value="PROTEIN NYNRIN-LIKE"/>
    <property type="match status" value="1"/>
</dbReference>
<dbReference type="InterPro" id="IPR043128">
    <property type="entry name" value="Rev_trsase/Diguanyl_cyclase"/>
</dbReference>
<dbReference type="Proteomes" id="UP000736787">
    <property type="component" value="Unassembled WGS sequence"/>
</dbReference>
<dbReference type="CDD" id="cd01647">
    <property type="entry name" value="RT_LTR"/>
    <property type="match status" value="1"/>
</dbReference>
<dbReference type="InterPro" id="IPR043502">
    <property type="entry name" value="DNA/RNA_pol_sf"/>
</dbReference>
<dbReference type="SUPFAM" id="SSF56672">
    <property type="entry name" value="DNA/RNA polymerases"/>
    <property type="match status" value="1"/>
</dbReference>
<sequence>MPFGLTNAPSTFQRMMNSVLRGMTWLTCLVYLDDIAIYTRGDIRRHVLEVACVFERLSAAGLTLKLKKCVFATTIMEYLRHELSAKGVRPLDRLVTAVKEFPRLGDAVEVKRFEHLAGNYRRFVEVFVSLMTPLTKLLRKDDEWQ</sequence>
<reference evidence="3 4" key="1">
    <citation type="submission" date="2018-01" db="EMBL/GenBank/DDBJ databases">
        <title>Draft genome of the strawberry crown rot pathogen Phytophthora cactorum.</title>
        <authorList>
            <person name="Armitage A.D."/>
            <person name="Lysoe E."/>
            <person name="Nellist C.F."/>
            <person name="Harrison R.J."/>
            <person name="Brurberg M.B."/>
        </authorList>
    </citation>
    <scope>NUCLEOTIDE SEQUENCE [LARGE SCALE GENOMIC DNA]</scope>
    <source>
        <strain evidence="3 4">10300</strain>
    </source>
</reference>
<dbReference type="Pfam" id="PF00078">
    <property type="entry name" value="RVT_1"/>
    <property type="match status" value="1"/>
</dbReference>
<dbReference type="FunFam" id="3.30.70.270:FF:000003">
    <property type="entry name" value="Transposon Ty3-G Gag-Pol polyprotein"/>
    <property type="match status" value="1"/>
</dbReference>
<dbReference type="Gene3D" id="3.30.70.270">
    <property type="match status" value="2"/>
</dbReference>
<dbReference type="PROSITE" id="PS50878">
    <property type="entry name" value="RT_POL"/>
    <property type="match status" value="1"/>
</dbReference>
<evidence type="ECO:0000313" key="3">
    <source>
        <dbReference type="EMBL" id="RAW33852.1"/>
    </source>
</evidence>
<dbReference type="Proteomes" id="UP000251314">
    <property type="component" value="Unassembled WGS sequence"/>
</dbReference>
<evidence type="ECO:0000313" key="4">
    <source>
        <dbReference type="Proteomes" id="UP000251314"/>
    </source>
</evidence>
<dbReference type="OrthoDB" id="121282at2759"/>
<dbReference type="STRING" id="29920.A0A329SE72"/>